<comment type="caution">
    <text evidence="2">The sequence shown here is derived from an EMBL/GenBank/DDBJ whole genome shotgun (WGS) entry which is preliminary data.</text>
</comment>
<sequence>MIPSHIRRALTTLLPIRQPVFLWGPPGVGKSQIVAQTAASLGLDLIDIRAVLLDPVDLRGLPQIDADGRTHWRAPAFLPVQGQGVLFLDELNAAPPLVQAACYQLILDRALGEYRLPDGWTVLAAGNREQDRAVTHRMPSALANRFVHLEIEAHLEDWVAWATCAAMRPEVIAFLRFRPSLLHDFDPAVASRAFPTPRSWEFVSTMLAGSPDPDVELELLRGAVGDGAALEFSGYLKLWRELPDTDAVLADPDAAPAPVEPGAAYAICEALGRMASPETMPALTRYAARLPVEFGVLLMRDAVRHDSRAAQTESFAAWARDNAAVFV</sequence>
<gene>
    <name evidence="2" type="ORF">GTA51_03230</name>
</gene>
<name>A0A7C9N067_9BACT</name>
<organism evidence="2 3">
    <name type="scientific">Solidesulfovibrio aerotolerans</name>
    <dbReference type="NCBI Taxonomy" id="295255"/>
    <lineage>
        <taxon>Bacteria</taxon>
        <taxon>Pseudomonadati</taxon>
        <taxon>Thermodesulfobacteriota</taxon>
        <taxon>Desulfovibrionia</taxon>
        <taxon>Desulfovibrionales</taxon>
        <taxon>Desulfovibrionaceae</taxon>
        <taxon>Solidesulfovibrio</taxon>
    </lineage>
</organism>
<dbReference type="AlphaFoldDB" id="A0A7C9N067"/>
<dbReference type="Proteomes" id="UP000482487">
    <property type="component" value="Unassembled WGS sequence"/>
</dbReference>
<dbReference type="SUPFAM" id="SSF52540">
    <property type="entry name" value="P-loop containing nucleoside triphosphate hydrolases"/>
    <property type="match status" value="1"/>
</dbReference>
<evidence type="ECO:0000313" key="3">
    <source>
        <dbReference type="Proteomes" id="UP000482487"/>
    </source>
</evidence>
<dbReference type="PANTHER" id="PTHR42759:SF1">
    <property type="entry name" value="MAGNESIUM-CHELATASE SUBUNIT CHLD"/>
    <property type="match status" value="1"/>
</dbReference>
<keyword evidence="3" id="KW-1185">Reference proteome</keyword>
<dbReference type="Pfam" id="PF07728">
    <property type="entry name" value="AAA_5"/>
    <property type="match status" value="1"/>
</dbReference>
<dbReference type="PANTHER" id="PTHR42759">
    <property type="entry name" value="MOXR FAMILY PROTEIN"/>
    <property type="match status" value="1"/>
</dbReference>
<dbReference type="GO" id="GO:0005524">
    <property type="term" value="F:ATP binding"/>
    <property type="evidence" value="ECO:0007669"/>
    <property type="project" value="InterPro"/>
</dbReference>
<evidence type="ECO:0000313" key="2">
    <source>
        <dbReference type="EMBL" id="MYL82151.1"/>
    </source>
</evidence>
<accession>A0A7C9N067</accession>
<evidence type="ECO:0000259" key="1">
    <source>
        <dbReference type="SMART" id="SM00382"/>
    </source>
</evidence>
<dbReference type="Gene3D" id="3.40.50.300">
    <property type="entry name" value="P-loop containing nucleotide triphosphate hydrolases"/>
    <property type="match status" value="1"/>
</dbReference>
<dbReference type="InterPro" id="IPR011704">
    <property type="entry name" value="ATPase_dyneun-rel_AAA"/>
</dbReference>
<dbReference type="InterPro" id="IPR003593">
    <property type="entry name" value="AAA+_ATPase"/>
</dbReference>
<reference evidence="2 3" key="1">
    <citation type="submission" date="2020-01" db="EMBL/GenBank/DDBJ databases">
        <title>Genome sequence of Desulfovibrio aerotolerans DSM 16695(T).</title>
        <authorList>
            <person name="Karnachuk O."/>
            <person name="Avakyan M."/>
            <person name="Mardanov A."/>
            <person name="Kadnikov V."/>
            <person name="Ravin N."/>
        </authorList>
    </citation>
    <scope>NUCLEOTIDE SEQUENCE [LARGE SCALE GENOMIC DNA]</scope>
    <source>
        <strain evidence="2 3">DSM 16695</strain>
    </source>
</reference>
<protein>
    <submittedName>
        <fullName evidence="2">AAA domain-containing protein</fullName>
    </submittedName>
</protein>
<dbReference type="OrthoDB" id="9808317at2"/>
<dbReference type="SMART" id="SM00382">
    <property type="entry name" value="AAA"/>
    <property type="match status" value="1"/>
</dbReference>
<dbReference type="EMBL" id="WVUD01000003">
    <property type="protein sequence ID" value="MYL82151.1"/>
    <property type="molecule type" value="Genomic_DNA"/>
</dbReference>
<feature type="domain" description="AAA+ ATPase" evidence="1">
    <location>
        <begin position="16"/>
        <end position="152"/>
    </location>
</feature>
<dbReference type="RefSeq" id="WP_160958631.1">
    <property type="nucleotide sequence ID" value="NZ_WVUD01000003.1"/>
</dbReference>
<proteinExistence type="predicted"/>
<dbReference type="GO" id="GO:0016887">
    <property type="term" value="F:ATP hydrolysis activity"/>
    <property type="evidence" value="ECO:0007669"/>
    <property type="project" value="InterPro"/>
</dbReference>
<dbReference type="CDD" id="cd00009">
    <property type="entry name" value="AAA"/>
    <property type="match status" value="1"/>
</dbReference>
<dbReference type="InterPro" id="IPR027417">
    <property type="entry name" value="P-loop_NTPase"/>
</dbReference>
<dbReference type="InterPro" id="IPR050764">
    <property type="entry name" value="CbbQ/NirQ/NorQ/GpvN"/>
</dbReference>